<gene>
    <name evidence="1" type="ORF">EV210_11383</name>
</gene>
<dbReference type="EMBL" id="SLUI01000013">
    <property type="protein sequence ID" value="TCL35242.1"/>
    <property type="molecule type" value="Genomic_DNA"/>
</dbReference>
<protein>
    <submittedName>
        <fullName evidence="1">Uncharacterized protein</fullName>
    </submittedName>
</protein>
<name>A0A4R1PTS9_9FIRM</name>
<comment type="caution">
    <text evidence="1">The sequence shown here is derived from an EMBL/GenBank/DDBJ whole genome shotgun (WGS) entry which is preliminary data.</text>
</comment>
<organism evidence="1 2">
    <name type="scientific">Anaerospora hongkongensis</name>
    <dbReference type="NCBI Taxonomy" id="244830"/>
    <lineage>
        <taxon>Bacteria</taxon>
        <taxon>Bacillati</taxon>
        <taxon>Bacillota</taxon>
        <taxon>Negativicutes</taxon>
        <taxon>Selenomonadales</taxon>
        <taxon>Sporomusaceae</taxon>
        <taxon>Anaerospora</taxon>
    </lineage>
</organism>
<evidence type="ECO:0000313" key="1">
    <source>
        <dbReference type="EMBL" id="TCL35242.1"/>
    </source>
</evidence>
<keyword evidence="2" id="KW-1185">Reference proteome</keyword>
<dbReference type="RefSeq" id="WP_132082651.1">
    <property type="nucleotide sequence ID" value="NZ_DAIMLW010000017.1"/>
</dbReference>
<dbReference type="Proteomes" id="UP000295063">
    <property type="component" value="Unassembled WGS sequence"/>
</dbReference>
<accession>A0A4R1PTS9</accession>
<sequence>MSDELVNRDFNCRLLHVLRRLEGEEGVNIRTVGLFQFNAEGRLARVEDRLALLTDVEVFPPGLDYSFHLSNVTVNLCAITSIGQGC</sequence>
<dbReference type="OrthoDB" id="1683914at2"/>
<reference evidence="1 2" key="1">
    <citation type="submission" date="2019-03" db="EMBL/GenBank/DDBJ databases">
        <title>Genomic Encyclopedia of Type Strains, Phase IV (KMG-IV): sequencing the most valuable type-strain genomes for metagenomic binning, comparative biology and taxonomic classification.</title>
        <authorList>
            <person name="Goeker M."/>
        </authorList>
    </citation>
    <scope>NUCLEOTIDE SEQUENCE [LARGE SCALE GENOMIC DNA]</scope>
    <source>
        <strain evidence="1 2">DSM 15969</strain>
    </source>
</reference>
<dbReference type="AlphaFoldDB" id="A0A4R1PTS9"/>
<proteinExistence type="predicted"/>
<evidence type="ECO:0000313" key="2">
    <source>
        <dbReference type="Proteomes" id="UP000295063"/>
    </source>
</evidence>